<dbReference type="Gene3D" id="3.40.50.360">
    <property type="match status" value="1"/>
</dbReference>
<evidence type="ECO:0000313" key="2">
    <source>
        <dbReference type="EMBL" id="PLZ87090.1"/>
    </source>
</evidence>
<evidence type="ECO:0000313" key="3">
    <source>
        <dbReference type="Proteomes" id="UP000235036"/>
    </source>
</evidence>
<keyword evidence="3" id="KW-1185">Reference proteome</keyword>
<sequence>MSFKTVVFYGSYRSNRQGIKAARFMINQLQQRNHEVIFVDAQEYDFSILDRMYKEYEQGQAPAKMEEWAEYIRTADGFVVVAGEYNHSIQPGLSNLMDHYLEEYFFRPAGIVSYSVSGFGGVRAAIQLRAFLSEMGMPTISSIFAISKIGESLDEAGTSREAALTKRVGQFLDELEWYQEALQRQRKEKGNPF</sequence>
<proteinExistence type="predicted"/>
<feature type="domain" description="NADPH-dependent FMN reductase-like" evidence="1">
    <location>
        <begin position="4"/>
        <end position="148"/>
    </location>
</feature>
<dbReference type="GO" id="GO:0016491">
    <property type="term" value="F:oxidoreductase activity"/>
    <property type="evidence" value="ECO:0007669"/>
    <property type="project" value="InterPro"/>
</dbReference>
<dbReference type="InterPro" id="IPR029039">
    <property type="entry name" value="Flavoprotein-like_sf"/>
</dbReference>
<name>A0A2N6JZX7_FISMU</name>
<dbReference type="GO" id="GO:0005829">
    <property type="term" value="C:cytosol"/>
    <property type="evidence" value="ECO:0007669"/>
    <property type="project" value="TreeGrafter"/>
</dbReference>
<dbReference type="RefSeq" id="WP_016868464.1">
    <property type="nucleotide sequence ID" value="NZ_CAWNVR010000540.1"/>
</dbReference>
<dbReference type="AlphaFoldDB" id="A0A2N6JZX7"/>
<reference evidence="2 3" key="1">
    <citation type="submission" date="2017-08" db="EMBL/GenBank/DDBJ databases">
        <title>Genomes of Fischerella (Mastigocladus) sp. strains.</title>
        <authorList>
            <person name="Miller S.R."/>
        </authorList>
    </citation>
    <scope>NUCLEOTIDE SEQUENCE [LARGE SCALE GENOMIC DNA]</scope>
    <source>
        <strain evidence="2 3">CCMEE 5323</strain>
    </source>
</reference>
<dbReference type="InterPro" id="IPR005025">
    <property type="entry name" value="FMN_Rdtase-like_dom"/>
</dbReference>
<dbReference type="Pfam" id="PF03358">
    <property type="entry name" value="FMN_red"/>
    <property type="match status" value="1"/>
</dbReference>
<evidence type="ECO:0000259" key="1">
    <source>
        <dbReference type="Pfam" id="PF03358"/>
    </source>
</evidence>
<dbReference type="EMBL" id="NRQW01000424">
    <property type="protein sequence ID" value="PLZ87090.1"/>
    <property type="molecule type" value="Genomic_DNA"/>
</dbReference>
<organism evidence="2 3">
    <name type="scientific">Fischerella muscicola CCMEE 5323</name>
    <dbReference type="NCBI Taxonomy" id="2019572"/>
    <lineage>
        <taxon>Bacteria</taxon>
        <taxon>Bacillati</taxon>
        <taxon>Cyanobacteriota</taxon>
        <taxon>Cyanophyceae</taxon>
        <taxon>Nostocales</taxon>
        <taxon>Hapalosiphonaceae</taxon>
        <taxon>Fischerella</taxon>
    </lineage>
</organism>
<dbReference type="InterPro" id="IPR050712">
    <property type="entry name" value="NAD(P)H-dep_reductase"/>
</dbReference>
<accession>A0A2N6JZX7</accession>
<protein>
    <submittedName>
        <fullName evidence="2">NADPH-dependent oxidoreductase</fullName>
    </submittedName>
</protein>
<dbReference type="Proteomes" id="UP000235036">
    <property type="component" value="Unassembled WGS sequence"/>
</dbReference>
<comment type="caution">
    <text evidence="2">The sequence shown here is derived from an EMBL/GenBank/DDBJ whole genome shotgun (WGS) entry which is preliminary data.</text>
</comment>
<dbReference type="GO" id="GO:0010181">
    <property type="term" value="F:FMN binding"/>
    <property type="evidence" value="ECO:0007669"/>
    <property type="project" value="TreeGrafter"/>
</dbReference>
<dbReference type="PANTHER" id="PTHR30543">
    <property type="entry name" value="CHROMATE REDUCTASE"/>
    <property type="match status" value="1"/>
</dbReference>
<dbReference type="PANTHER" id="PTHR30543:SF21">
    <property type="entry name" value="NAD(P)H-DEPENDENT FMN REDUCTASE LOT6"/>
    <property type="match status" value="1"/>
</dbReference>
<dbReference type="SUPFAM" id="SSF52218">
    <property type="entry name" value="Flavoproteins"/>
    <property type="match status" value="1"/>
</dbReference>
<gene>
    <name evidence="2" type="ORF">CEN44_18290</name>
</gene>